<proteinExistence type="predicted"/>
<reference evidence="1" key="1">
    <citation type="submission" date="2018-02" db="EMBL/GenBank/DDBJ databases">
        <title>Rhizophora mucronata_Transcriptome.</title>
        <authorList>
            <person name="Meera S.P."/>
            <person name="Sreeshan A."/>
            <person name="Augustine A."/>
        </authorList>
    </citation>
    <scope>NUCLEOTIDE SEQUENCE</scope>
    <source>
        <tissue evidence="1">Leaf</tissue>
    </source>
</reference>
<organism evidence="1">
    <name type="scientific">Rhizophora mucronata</name>
    <name type="common">Asiatic mangrove</name>
    <dbReference type="NCBI Taxonomy" id="61149"/>
    <lineage>
        <taxon>Eukaryota</taxon>
        <taxon>Viridiplantae</taxon>
        <taxon>Streptophyta</taxon>
        <taxon>Embryophyta</taxon>
        <taxon>Tracheophyta</taxon>
        <taxon>Spermatophyta</taxon>
        <taxon>Magnoliopsida</taxon>
        <taxon>eudicotyledons</taxon>
        <taxon>Gunneridae</taxon>
        <taxon>Pentapetalae</taxon>
        <taxon>rosids</taxon>
        <taxon>fabids</taxon>
        <taxon>Malpighiales</taxon>
        <taxon>Rhizophoraceae</taxon>
        <taxon>Rhizophora</taxon>
    </lineage>
</organism>
<sequence>MPTFLSSSNMLLPNLMFTCTHAKFLSYTF</sequence>
<dbReference type="EMBL" id="GGEC01079543">
    <property type="protein sequence ID" value="MBX60027.1"/>
    <property type="molecule type" value="Transcribed_RNA"/>
</dbReference>
<accession>A0A2P2PZ50</accession>
<evidence type="ECO:0000313" key="1">
    <source>
        <dbReference type="EMBL" id="MBX60027.1"/>
    </source>
</evidence>
<dbReference type="AlphaFoldDB" id="A0A2P2PZ50"/>
<name>A0A2P2PZ50_RHIMU</name>
<protein>
    <submittedName>
        <fullName evidence="1">Uncharacterized protein</fullName>
    </submittedName>
</protein>